<evidence type="ECO:0000256" key="3">
    <source>
        <dbReference type="ARBA" id="ARBA00023054"/>
    </source>
</evidence>
<evidence type="ECO:0000313" key="10">
    <source>
        <dbReference type="WBParaSite" id="MBELARI_LOCUS19696"/>
    </source>
</evidence>
<dbReference type="GO" id="GO:0005856">
    <property type="term" value="C:cytoskeleton"/>
    <property type="evidence" value="ECO:0007669"/>
    <property type="project" value="UniProtKB-ARBA"/>
</dbReference>
<organism evidence="9 10">
    <name type="scientific">Mesorhabditis belari</name>
    <dbReference type="NCBI Taxonomy" id="2138241"/>
    <lineage>
        <taxon>Eukaryota</taxon>
        <taxon>Metazoa</taxon>
        <taxon>Ecdysozoa</taxon>
        <taxon>Nematoda</taxon>
        <taxon>Chromadorea</taxon>
        <taxon>Rhabditida</taxon>
        <taxon>Rhabditina</taxon>
        <taxon>Rhabditomorpha</taxon>
        <taxon>Rhabditoidea</taxon>
        <taxon>Rhabditidae</taxon>
        <taxon>Mesorhabditinae</taxon>
        <taxon>Mesorhabditis</taxon>
    </lineage>
</organism>
<dbReference type="InterPro" id="IPR031139">
    <property type="entry name" value="RPGRIP1_fam"/>
</dbReference>
<keyword evidence="9" id="KW-1185">Reference proteome</keyword>
<feature type="region of interest" description="Disordered" evidence="7">
    <location>
        <begin position="273"/>
        <end position="319"/>
    </location>
</feature>
<feature type="compositionally biased region" description="Acidic residues" evidence="7">
    <location>
        <begin position="1244"/>
        <end position="1263"/>
    </location>
</feature>
<evidence type="ECO:0000256" key="4">
    <source>
        <dbReference type="ARBA" id="ARBA00023069"/>
    </source>
</evidence>
<sequence>MVKRPPVEEWSRAELEDHFHEVFRENIDLQLKTSSLNKQLSQISARFRRPDSKTEVRTVPFEQYADLEKDRQLLQIKLRSLRHQLLTYTHPTARPHTANVITGRSNLGHPATNLRPTSAQSRRLNQEQIRSFRVTETIVAEKATLIKLNRDCREKDGQLIEKEIQIKNKDKKIHQLTMDLEERERKIRSIEAESRSFRETGRNLEENGNFLGEKSICLKCADSAELRAENSLLKQANERLIAQTLDQKIDGGALEIVEIEKKLVANEEELKETKRQLQETERRLRKERNETENLKKMMNKQRSQKENQERVVSERSERDHQLDYLDRLDKLAKLEKRKGKKEKQGDDVLERLWKDVSALIGDHSTQEDSSSTSNQSPIAQNAQKWEQLYAELYDELEKVRNLLLLQHEINQKQGKEMSLLQGENDRLRDEAEQRICEIRDQLAERNKKIVLLESQIRAIAYGKQRLRPILSADPIQSDADASNELTLRFTQVILSKDYLSSFGPSFFFSIEFFDFELQTTNVLSGDRVPLNYTFLYNVVVSKLFLHYIQTDGLQVEMYRPNGGVKCDHLGSSVLSLKSLINSRTGKYAGELKILSLENGHPIATINYELAIARDLTKSLNSYASQETAQKMLTVKTEEKENRIDTLSITIHRCSQIDFIKKENVDLAVVYEFLAFSPYFTDFVRVEKGKAEFNNKRDWALMRGENLGKMLDEGEISIFLVESDPKAGEDGVLAMTVIPLGALVHGKSIRGTFAMMKPNGNRTGVMLDLSVHWKFAPDFLTKPPTIPKEEVIVERKDEKPRKVEHLPPHPSPPPPLSSPPPTSPPRAHLAHSSSSTFSSSSFESTSAKEHIFEEVQPPQLADQASTPSTSRSSQETVILDGPSTHLHEIEEPQPPKEPPQPVPRRSSSGNGGSTKSEAPVEPVKIPSPIASSPDMIKDPFPVVTPPKSPASSKSEDEKDFIKRDPDTPMVSEEEKESSSSSSSGHLKEPTPVKEHELLGELPPIAAPRLTRPKLNETTNAERETKLKFTDPLHDSIPPSDTSELGSTPRKAPIELREAEGKSNLAYRDIREPKAREVIDAWLKIRVEALYVHEDSILLHPEFNSLNVYVDWCLLDFPVESCRVTPSVALPRKSTEAAMFNFEKKFDLDNRRCVLLAQWMRLGNRLEFNLNTDQGDDSDELAVASVEMSPFSRQDRLTIALYDVNGEHVGDLDVGIEYSDSLIEEVRREHEEGENQHQRRHFGNVNEEDEEDEEIEEELIEEHSI</sequence>
<keyword evidence="5" id="KW-0966">Cell projection</keyword>
<feature type="compositionally biased region" description="Basic and acidic residues" evidence="7">
    <location>
        <begin position="984"/>
        <end position="997"/>
    </location>
</feature>
<feature type="compositionally biased region" description="Basic and acidic residues" evidence="7">
    <location>
        <begin position="1018"/>
        <end position="1032"/>
    </location>
</feature>
<dbReference type="InterPro" id="IPR021656">
    <property type="entry name" value="C2-C2_1"/>
</dbReference>
<feature type="compositionally biased region" description="Low complexity" evidence="7">
    <location>
        <begin position="831"/>
        <end position="844"/>
    </location>
</feature>
<feature type="compositionally biased region" description="Polar residues" evidence="7">
    <location>
        <begin position="904"/>
        <end position="915"/>
    </location>
</feature>
<dbReference type="Gene3D" id="2.60.40.150">
    <property type="entry name" value="C2 domain"/>
    <property type="match status" value="3"/>
</dbReference>
<evidence type="ECO:0000256" key="6">
    <source>
        <dbReference type="SAM" id="Coils"/>
    </source>
</evidence>
<keyword evidence="4" id="KW-0969">Cilium</keyword>
<dbReference type="Proteomes" id="UP000887575">
    <property type="component" value="Unassembled WGS sequence"/>
</dbReference>
<evidence type="ECO:0000259" key="8">
    <source>
        <dbReference type="Pfam" id="PF11618"/>
    </source>
</evidence>
<dbReference type="AlphaFoldDB" id="A0AAF3EZR6"/>
<evidence type="ECO:0000313" key="9">
    <source>
        <dbReference type="Proteomes" id="UP000887575"/>
    </source>
</evidence>
<keyword evidence="3 6" id="KW-0175">Coiled coil</keyword>
<evidence type="ECO:0000256" key="7">
    <source>
        <dbReference type="SAM" id="MobiDB-lite"/>
    </source>
</evidence>
<dbReference type="PANTHER" id="PTHR14240:SF1">
    <property type="entry name" value="PROTEIN FANTOM-RELATED"/>
    <property type="match status" value="1"/>
</dbReference>
<name>A0AAF3EZR6_9BILA</name>
<feature type="compositionally biased region" description="Basic and acidic residues" evidence="7">
    <location>
        <begin position="884"/>
        <end position="893"/>
    </location>
</feature>
<feature type="compositionally biased region" description="Pro residues" evidence="7">
    <location>
        <begin position="807"/>
        <end position="823"/>
    </location>
</feature>
<dbReference type="GO" id="GO:1905515">
    <property type="term" value="P:non-motile cilium assembly"/>
    <property type="evidence" value="ECO:0007669"/>
    <property type="project" value="TreeGrafter"/>
</dbReference>
<evidence type="ECO:0000256" key="1">
    <source>
        <dbReference type="ARBA" id="ARBA00004138"/>
    </source>
</evidence>
<comment type="subcellular location">
    <subcellularLocation>
        <location evidence="1">Cell projection</location>
        <location evidence="1">Cilium</location>
    </subcellularLocation>
</comment>
<feature type="compositionally biased region" description="Basic and acidic residues" evidence="7">
    <location>
        <begin position="273"/>
        <end position="295"/>
    </location>
</feature>
<feature type="compositionally biased region" description="Basic and acidic residues" evidence="7">
    <location>
        <begin position="795"/>
        <end position="806"/>
    </location>
</feature>
<feature type="compositionally biased region" description="Basic and acidic residues" evidence="7">
    <location>
        <begin position="1225"/>
        <end position="1235"/>
    </location>
</feature>
<feature type="region of interest" description="Disordered" evidence="7">
    <location>
        <begin position="1225"/>
        <end position="1263"/>
    </location>
</feature>
<comment type="similarity">
    <text evidence="2">Belongs to the RPGRIP1 family.</text>
</comment>
<accession>A0AAF3EZR6</accession>
<feature type="region of interest" description="Disordered" evidence="7">
    <location>
        <begin position="795"/>
        <end position="1047"/>
    </location>
</feature>
<feature type="compositionally biased region" description="Basic and acidic residues" evidence="7">
    <location>
        <begin position="303"/>
        <end position="319"/>
    </location>
</feature>
<dbReference type="SUPFAM" id="SSF49562">
    <property type="entry name" value="C2 domain (Calcium/lipid-binding domain, CaLB)"/>
    <property type="match status" value="1"/>
</dbReference>
<dbReference type="PANTHER" id="PTHR14240">
    <property type="entry name" value="RETINITIS PIGMENTOSA GTPASE REGULATOR-INTERACTING PROTEIN"/>
    <property type="match status" value="1"/>
</dbReference>
<feature type="region of interest" description="Disordered" evidence="7">
    <location>
        <begin position="102"/>
        <end position="124"/>
    </location>
</feature>
<dbReference type="GO" id="GO:0035869">
    <property type="term" value="C:ciliary transition zone"/>
    <property type="evidence" value="ECO:0007669"/>
    <property type="project" value="TreeGrafter"/>
</dbReference>
<dbReference type="InterPro" id="IPR035892">
    <property type="entry name" value="C2_domain_sf"/>
</dbReference>
<feature type="compositionally biased region" description="Polar residues" evidence="7">
    <location>
        <begin position="114"/>
        <end position="124"/>
    </location>
</feature>
<dbReference type="WBParaSite" id="MBELARI_LOCUS19696">
    <property type="protein sequence ID" value="MBELARI_LOCUS19696"/>
    <property type="gene ID" value="MBELARI_LOCUS19696"/>
</dbReference>
<evidence type="ECO:0000256" key="5">
    <source>
        <dbReference type="ARBA" id="ARBA00023273"/>
    </source>
</evidence>
<feature type="domain" description="RPGR-interacting protein 1 first C2" evidence="8">
    <location>
        <begin position="483"/>
        <end position="612"/>
    </location>
</feature>
<evidence type="ECO:0000256" key="2">
    <source>
        <dbReference type="ARBA" id="ARBA00006042"/>
    </source>
</evidence>
<feature type="compositionally biased region" description="Basic and acidic residues" evidence="7">
    <location>
        <begin position="952"/>
        <end position="965"/>
    </location>
</feature>
<proteinExistence type="inferred from homology"/>
<reference evidence="10" key="1">
    <citation type="submission" date="2024-02" db="UniProtKB">
        <authorList>
            <consortium name="WormBaseParasite"/>
        </authorList>
    </citation>
    <scope>IDENTIFICATION</scope>
</reference>
<feature type="compositionally biased region" description="Polar residues" evidence="7">
    <location>
        <begin position="861"/>
        <end position="875"/>
    </location>
</feature>
<protein>
    <recommendedName>
        <fullName evidence="8">RPGR-interacting protein 1 first C2 domain-containing protein</fullName>
    </recommendedName>
</protein>
<feature type="coiled-coil region" evidence="6">
    <location>
        <begin position="382"/>
        <end position="430"/>
    </location>
</feature>
<dbReference type="Pfam" id="PF11618">
    <property type="entry name" value="C2-C2_1"/>
    <property type="match status" value="1"/>
</dbReference>